<organism evidence="1 2">
    <name type="scientific">Scleroderma citrinum Foug A</name>
    <dbReference type="NCBI Taxonomy" id="1036808"/>
    <lineage>
        <taxon>Eukaryota</taxon>
        <taxon>Fungi</taxon>
        <taxon>Dikarya</taxon>
        <taxon>Basidiomycota</taxon>
        <taxon>Agaricomycotina</taxon>
        <taxon>Agaricomycetes</taxon>
        <taxon>Agaricomycetidae</taxon>
        <taxon>Boletales</taxon>
        <taxon>Sclerodermatineae</taxon>
        <taxon>Sclerodermataceae</taxon>
        <taxon>Scleroderma</taxon>
    </lineage>
</organism>
<reference evidence="2" key="2">
    <citation type="submission" date="2015-01" db="EMBL/GenBank/DDBJ databases">
        <title>Evolutionary Origins and Diversification of the Mycorrhizal Mutualists.</title>
        <authorList>
            <consortium name="DOE Joint Genome Institute"/>
            <consortium name="Mycorrhizal Genomics Consortium"/>
            <person name="Kohler A."/>
            <person name="Kuo A."/>
            <person name="Nagy L.G."/>
            <person name="Floudas D."/>
            <person name="Copeland A."/>
            <person name="Barry K.W."/>
            <person name="Cichocki N."/>
            <person name="Veneault-Fourrey C."/>
            <person name="LaButti K."/>
            <person name="Lindquist E.A."/>
            <person name="Lipzen A."/>
            <person name="Lundell T."/>
            <person name="Morin E."/>
            <person name="Murat C."/>
            <person name="Riley R."/>
            <person name="Ohm R."/>
            <person name="Sun H."/>
            <person name="Tunlid A."/>
            <person name="Henrissat B."/>
            <person name="Grigoriev I.V."/>
            <person name="Hibbett D.S."/>
            <person name="Martin F."/>
        </authorList>
    </citation>
    <scope>NUCLEOTIDE SEQUENCE [LARGE SCALE GENOMIC DNA]</scope>
    <source>
        <strain evidence="2">Foug A</strain>
    </source>
</reference>
<evidence type="ECO:0000313" key="1">
    <source>
        <dbReference type="EMBL" id="KIM64849.1"/>
    </source>
</evidence>
<dbReference type="InParanoid" id="A0A0C3E8Z2"/>
<dbReference type="AlphaFoldDB" id="A0A0C3E8Z2"/>
<sequence length="119" mass="13067">MTQSAAFPRVDDKSSTHGIRHLNARCHRLVSKAILQIAVSRTLIGSSGSICNPVAVSPIRCIRAAPKATHLVSSRSSSTQYMPTPSWLLQRCSIRLEHPSVLHSVCMGVWTDPHVLSYH</sequence>
<dbReference type="HOGENOM" id="CLU_2062850_0_0_1"/>
<protein>
    <submittedName>
        <fullName evidence="1">Uncharacterized protein</fullName>
    </submittedName>
</protein>
<keyword evidence="2" id="KW-1185">Reference proteome</keyword>
<reference evidence="1 2" key="1">
    <citation type="submission" date="2014-04" db="EMBL/GenBank/DDBJ databases">
        <authorList>
            <consortium name="DOE Joint Genome Institute"/>
            <person name="Kuo A."/>
            <person name="Kohler A."/>
            <person name="Nagy L.G."/>
            <person name="Floudas D."/>
            <person name="Copeland A."/>
            <person name="Barry K.W."/>
            <person name="Cichocki N."/>
            <person name="Veneault-Fourrey C."/>
            <person name="LaButti K."/>
            <person name="Lindquist E.A."/>
            <person name="Lipzen A."/>
            <person name="Lundell T."/>
            <person name="Morin E."/>
            <person name="Murat C."/>
            <person name="Sun H."/>
            <person name="Tunlid A."/>
            <person name="Henrissat B."/>
            <person name="Grigoriev I.V."/>
            <person name="Hibbett D.S."/>
            <person name="Martin F."/>
            <person name="Nordberg H.P."/>
            <person name="Cantor M.N."/>
            <person name="Hua S.X."/>
        </authorList>
    </citation>
    <scope>NUCLEOTIDE SEQUENCE [LARGE SCALE GENOMIC DNA]</scope>
    <source>
        <strain evidence="1 2">Foug A</strain>
    </source>
</reference>
<accession>A0A0C3E8Z2</accession>
<dbReference type="EMBL" id="KN822026">
    <property type="protein sequence ID" value="KIM64849.1"/>
    <property type="molecule type" value="Genomic_DNA"/>
</dbReference>
<gene>
    <name evidence="1" type="ORF">SCLCIDRAFT_597814</name>
</gene>
<dbReference type="Proteomes" id="UP000053989">
    <property type="component" value="Unassembled WGS sequence"/>
</dbReference>
<evidence type="ECO:0000313" key="2">
    <source>
        <dbReference type="Proteomes" id="UP000053989"/>
    </source>
</evidence>
<proteinExistence type="predicted"/>
<name>A0A0C3E8Z2_9AGAM</name>